<dbReference type="EMBL" id="DXEI01000141">
    <property type="protein sequence ID" value="HIX95716.1"/>
    <property type="molecule type" value="Genomic_DNA"/>
</dbReference>
<dbReference type="InterPro" id="IPR001387">
    <property type="entry name" value="Cro/C1-type_HTH"/>
</dbReference>
<name>A0A9D1Y328_9FIRM</name>
<protein>
    <submittedName>
        <fullName evidence="2">Helix-turn-helix domain-containing protein</fullName>
    </submittedName>
</protein>
<dbReference type="AlphaFoldDB" id="A0A9D1Y328"/>
<evidence type="ECO:0000313" key="2">
    <source>
        <dbReference type="EMBL" id="HIX95716.1"/>
    </source>
</evidence>
<comment type="caution">
    <text evidence="2">The sequence shown here is derived from an EMBL/GenBank/DDBJ whole genome shotgun (WGS) entry which is preliminary data.</text>
</comment>
<reference evidence="2" key="1">
    <citation type="journal article" date="2021" name="PeerJ">
        <title>Extensive microbial diversity within the chicken gut microbiome revealed by metagenomics and culture.</title>
        <authorList>
            <person name="Gilroy R."/>
            <person name="Ravi A."/>
            <person name="Getino M."/>
            <person name="Pursley I."/>
            <person name="Horton D.L."/>
            <person name="Alikhan N.F."/>
            <person name="Baker D."/>
            <person name="Gharbi K."/>
            <person name="Hall N."/>
            <person name="Watson M."/>
            <person name="Adriaenssens E.M."/>
            <person name="Foster-Nyarko E."/>
            <person name="Jarju S."/>
            <person name="Secka A."/>
            <person name="Antonio M."/>
            <person name="Oren A."/>
            <person name="Chaudhuri R.R."/>
            <person name="La Ragione R."/>
            <person name="Hildebrand F."/>
            <person name="Pallen M.J."/>
        </authorList>
    </citation>
    <scope>NUCLEOTIDE SEQUENCE</scope>
    <source>
        <strain evidence="2">ChiHecec2B26-7398</strain>
    </source>
</reference>
<evidence type="ECO:0000259" key="1">
    <source>
        <dbReference type="Pfam" id="PF13443"/>
    </source>
</evidence>
<reference evidence="2" key="2">
    <citation type="submission" date="2021-04" db="EMBL/GenBank/DDBJ databases">
        <authorList>
            <person name="Gilroy R."/>
        </authorList>
    </citation>
    <scope>NUCLEOTIDE SEQUENCE</scope>
    <source>
        <strain evidence="2">ChiHecec2B26-7398</strain>
    </source>
</reference>
<proteinExistence type="predicted"/>
<evidence type="ECO:0000313" key="3">
    <source>
        <dbReference type="Proteomes" id="UP000886751"/>
    </source>
</evidence>
<gene>
    <name evidence="2" type="ORF">H9846_09705</name>
</gene>
<feature type="domain" description="HTH cro/C1-type" evidence="1">
    <location>
        <begin position="7"/>
        <end position="36"/>
    </location>
</feature>
<feature type="non-terminal residue" evidence="2">
    <location>
        <position position="38"/>
    </location>
</feature>
<dbReference type="Proteomes" id="UP000886751">
    <property type="component" value="Unassembled WGS sequence"/>
</dbReference>
<organism evidence="2 3">
    <name type="scientific">Candidatus Gemmiger excrementipullorum</name>
    <dbReference type="NCBI Taxonomy" id="2838610"/>
    <lineage>
        <taxon>Bacteria</taxon>
        <taxon>Bacillati</taxon>
        <taxon>Bacillota</taxon>
        <taxon>Clostridia</taxon>
        <taxon>Eubacteriales</taxon>
        <taxon>Gemmiger</taxon>
    </lineage>
</organism>
<accession>A0A9D1Y328</accession>
<dbReference type="Pfam" id="PF13443">
    <property type="entry name" value="HTH_26"/>
    <property type="match status" value="1"/>
</dbReference>
<sequence length="38" mass="4325">MKISYSRLWKLLIDKKMNKTALKEVAGISNSTLAKMGR</sequence>